<evidence type="ECO:0000313" key="5">
    <source>
        <dbReference type="Proteomes" id="UP000054023"/>
    </source>
</evidence>
<evidence type="ECO:0008006" key="6">
    <source>
        <dbReference type="Google" id="ProtNLM"/>
    </source>
</evidence>
<proteinExistence type="predicted"/>
<dbReference type="RefSeq" id="WP_058887879.1">
    <property type="nucleotide sequence ID" value="NZ_LQBM01000002.1"/>
</dbReference>
<evidence type="ECO:0000259" key="2">
    <source>
        <dbReference type="Pfam" id="PF08279"/>
    </source>
</evidence>
<evidence type="ECO:0000313" key="4">
    <source>
        <dbReference type="EMBL" id="KUG59644.1"/>
    </source>
</evidence>
<organism evidence="4 5">
    <name type="scientific">Nesterenkonia jeotgali</name>
    <dbReference type="NCBI Taxonomy" id="317018"/>
    <lineage>
        <taxon>Bacteria</taxon>
        <taxon>Bacillati</taxon>
        <taxon>Actinomycetota</taxon>
        <taxon>Actinomycetes</taxon>
        <taxon>Micrococcales</taxon>
        <taxon>Micrococcaceae</taxon>
        <taxon>Nesterenkonia</taxon>
    </lineage>
</organism>
<dbReference type="PANTHER" id="PTHR34580:SF1">
    <property type="entry name" value="PROTEIN PAFC"/>
    <property type="match status" value="1"/>
</dbReference>
<name>A0A0W8II45_9MICC</name>
<dbReference type="InterPro" id="IPR013196">
    <property type="entry name" value="HTH_11"/>
</dbReference>
<dbReference type="InterPro" id="IPR036390">
    <property type="entry name" value="WH_DNA-bd_sf"/>
</dbReference>
<comment type="caution">
    <text evidence="4">The sequence shown here is derived from an EMBL/GenBank/DDBJ whole genome shotgun (WGS) entry which is preliminary data.</text>
</comment>
<sequence>MRSSRLVALLLELGRAPVATASQLAAHHGVSVRTIERDIAALQSMGVPLWTRPGPGGGVGLVKGWRSPLTGLTVPELQALIIGEAGSRGLGLEAEFQMARLKMLAATATTGQSAAVKPVQERFLLDHEAWFTEPEHPGALPTVAQAVWSGHRLRISYQRGAGGAVNRKVDPLGLVLKGEHWYLVAAHRRSARTYRVSRIRRAEELPEAAWRPEGFFLAQHWRDSRAEFEASLRTVPVQVTVPITAVELLRAATPGAAMRRLGASSCATAQAVSSAGAISAGSISGGTTAAEGGLVNPERAGFELRLESLEVAASQLISVPGVEVLSPDALRHMVLVRAEELVARHRRAAGARRRPG</sequence>
<dbReference type="InterPro" id="IPR026881">
    <property type="entry name" value="WYL_dom"/>
</dbReference>
<dbReference type="PANTHER" id="PTHR34580">
    <property type="match status" value="1"/>
</dbReference>
<feature type="domain" description="WYL" evidence="3">
    <location>
        <begin position="139"/>
        <end position="203"/>
    </location>
</feature>
<accession>A0A0W8II45</accession>
<dbReference type="Pfam" id="PF08279">
    <property type="entry name" value="HTH_11"/>
    <property type="match status" value="1"/>
</dbReference>
<feature type="domain" description="Helix-turn-helix type 11" evidence="2">
    <location>
        <begin position="11"/>
        <end position="56"/>
    </location>
</feature>
<dbReference type="EMBL" id="LQBM01000002">
    <property type="protein sequence ID" value="KUG59644.1"/>
    <property type="molecule type" value="Genomic_DNA"/>
</dbReference>
<evidence type="ECO:0000259" key="3">
    <source>
        <dbReference type="Pfam" id="PF13280"/>
    </source>
</evidence>
<feature type="signal peptide" evidence="1">
    <location>
        <begin position="1"/>
        <end position="21"/>
    </location>
</feature>
<dbReference type="OrthoDB" id="3171994at2"/>
<reference evidence="5" key="1">
    <citation type="submission" date="2015-12" db="EMBL/GenBank/DDBJ databases">
        <authorList>
            <person name="Nair G.R."/>
            <person name="Kaur G."/>
            <person name="Mayilraj S."/>
        </authorList>
    </citation>
    <scope>NUCLEOTIDE SEQUENCE [LARGE SCALE GENOMIC DNA]</scope>
    <source>
        <strain evidence="5">CD08_7</strain>
    </source>
</reference>
<evidence type="ECO:0000256" key="1">
    <source>
        <dbReference type="SAM" id="SignalP"/>
    </source>
</evidence>
<keyword evidence="5" id="KW-1185">Reference proteome</keyword>
<dbReference type="InterPro" id="IPR051534">
    <property type="entry name" value="CBASS_pafABC_assoc_protein"/>
</dbReference>
<gene>
    <name evidence="4" type="ORF">AVL63_11025</name>
</gene>
<dbReference type="Gene3D" id="1.10.10.10">
    <property type="entry name" value="Winged helix-like DNA-binding domain superfamily/Winged helix DNA-binding domain"/>
    <property type="match status" value="1"/>
</dbReference>
<dbReference type="PROSITE" id="PS52050">
    <property type="entry name" value="WYL"/>
    <property type="match status" value="1"/>
</dbReference>
<dbReference type="Proteomes" id="UP000054023">
    <property type="component" value="Unassembled WGS sequence"/>
</dbReference>
<dbReference type="InterPro" id="IPR036388">
    <property type="entry name" value="WH-like_DNA-bd_sf"/>
</dbReference>
<dbReference type="Pfam" id="PF13280">
    <property type="entry name" value="WYL"/>
    <property type="match status" value="1"/>
</dbReference>
<dbReference type="AlphaFoldDB" id="A0A0W8II45"/>
<dbReference type="SUPFAM" id="SSF46785">
    <property type="entry name" value="Winged helix' DNA-binding domain"/>
    <property type="match status" value="1"/>
</dbReference>
<protein>
    <recommendedName>
        <fullName evidence="6">HTH deoR-type domain-containing protein</fullName>
    </recommendedName>
</protein>
<keyword evidence="1" id="KW-0732">Signal</keyword>
<feature type="chain" id="PRO_5006944313" description="HTH deoR-type domain-containing protein" evidence="1">
    <location>
        <begin position="22"/>
        <end position="356"/>
    </location>
</feature>
<dbReference type="STRING" id="317018.AVL63_11025"/>